<sequence>MSLVVFKSNVDESVVVIEQRSVFVGGNLEKSKSAPLPPIRQASQTEISDPVTNTSVRRCHDSGLCAVQQSDVSRLVRGRSEGKHDEVCEQPIIVIELLFPQSPTITNGVRSELEIIRLPSIRTQDAETVAIDHPADPHSRVSSDIHVVEFEIRKS</sequence>
<dbReference type="EMBL" id="JARBJD010000040">
    <property type="protein sequence ID" value="KAK2958176.1"/>
    <property type="molecule type" value="Genomic_DNA"/>
</dbReference>
<keyword evidence="2" id="KW-1185">Reference proteome</keyword>
<reference evidence="1 2" key="1">
    <citation type="journal article" date="2022" name="bioRxiv">
        <title>Genomics of Preaxostyla Flagellates Illuminates Evolutionary Transitions and the Path Towards Mitochondrial Loss.</title>
        <authorList>
            <person name="Novak L.V.F."/>
            <person name="Treitli S.C."/>
            <person name="Pyrih J."/>
            <person name="Halakuc P."/>
            <person name="Pipaliya S.V."/>
            <person name="Vacek V."/>
            <person name="Brzon O."/>
            <person name="Soukal P."/>
            <person name="Eme L."/>
            <person name="Dacks J.B."/>
            <person name="Karnkowska A."/>
            <person name="Elias M."/>
            <person name="Hampl V."/>
        </authorList>
    </citation>
    <scope>NUCLEOTIDE SEQUENCE [LARGE SCALE GENOMIC DNA]</scope>
    <source>
        <strain evidence="1">NAU3</strain>
        <tissue evidence="1">Gut</tissue>
    </source>
</reference>
<protein>
    <submittedName>
        <fullName evidence="1">Uncharacterized protein</fullName>
    </submittedName>
</protein>
<accession>A0ABQ9Y365</accession>
<gene>
    <name evidence="1" type="ORF">BLNAU_6880</name>
</gene>
<evidence type="ECO:0000313" key="1">
    <source>
        <dbReference type="EMBL" id="KAK2958176.1"/>
    </source>
</evidence>
<evidence type="ECO:0000313" key="2">
    <source>
        <dbReference type="Proteomes" id="UP001281761"/>
    </source>
</evidence>
<comment type="caution">
    <text evidence="1">The sequence shown here is derived from an EMBL/GenBank/DDBJ whole genome shotgun (WGS) entry which is preliminary data.</text>
</comment>
<organism evidence="1 2">
    <name type="scientific">Blattamonas nauphoetae</name>
    <dbReference type="NCBI Taxonomy" id="2049346"/>
    <lineage>
        <taxon>Eukaryota</taxon>
        <taxon>Metamonada</taxon>
        <taxon>Preaxostyla</taxon>
        <taxon>Oxymonadida</taxon>
        <taxon>Blattamonas</taxon>
    </lineage>
</organism>
<dbReference type="Proteomes" id="UP001281761">
    <property type="component" value="Unassembled WGS sequence"/>
</dbReference>
<proteinExistence type="predicted"/>
<name>A0ABQ9Y365_9EUKA</name>